<feature type="transmembrane region" description="Helical" evidence="9">
    <location>
        <begin position="101"/>
        <end position="119"/>
    </location>
</feature>
<evidence type="ECO:0000256" key="8">
    <source>
        <dbReference type="ARBA" id="ARBA00023136"/>
    </source>
</evidence>
<keyword evidence="7 9" id="KW-1133">Transmembrane helix</keyword>
<evidence type="ECO:0000256" key="1">
    <source>
        <dbReference type="ARBA" id="ARBA00004651"/>
    </source>
</evidence>
<dbReference type="PANTHER" id="PTHR30614:SF20">
    <property type="entry name" value="GLUTAMINE TRANSPORT SYSTEM PERMEASE PROTEIN GLNP"/>
    <property type="match status" value="1"/>
</dbReference>
<comment type="similarity">
    <text evidence="2">Belongs to the binding-protein-dependent transport system permease family. HisMQ subfamily.</text>
</comment>
<dbReference type="InterPro" id="IPR043429">
    <property type="entry name" value="ArtM/GltK/GlnP/TcyL/YhdX-like"/>
</dbReference>
<evidence type="ECO:0000313" key="12">
    <source>
        <dbReference type="Proteomes" id="UP000239297"/>
    </source>
</evidence>
<sequence>MKRSTRRRLTQGVLYAVFAAAVAFVLLSADWATIRAYFFNLDVAVGVFPEIVTIAAKNTVIYTAIAFVGGLLLGLLLALMKLSPVLPYRWFATAWIELFRGLPALLVIFGFAYAIPIAFQWRAPGGNAGAGLIALIIVSSAYIAETIRAGIEAVPKGQVEAARSLGMNGPWTMVTVTLPQAFRIITPPLTNELVILIKDTSLLFIAGMAIGDRELTTFSRDALTSTANATPLVVAALLYLIITLPLTQLVAKLERHNKRGR</sequence>
<feature type="transmembrane region" description="Helical" evidence="9">
    <location>
        <begin position="59"/>
        <end position="80"/>
    </location>
</feature>
<dbReference type="EMBL" id="PRKW01000004">
    <property type="protein sequence ID" value="PPB49038.1"/>
    <property type="molecule type" value="Genomic_DNA"/>
</dbReference>
<keyword evidence="12" id="KW-1185">Reference proteome</keyword>
<dbReference type="GO" id="GO:0022857">
    <property type="term" value="F:transmembrane transporter activity"/>
    <property type="evidence" value="ECO:0007669"/>
    <property type="project" value="InterPro"/>
</dbReference>
<name>A0A2S5IWU8_9MICC</name>
<keyword evidence="4" id="KW-1003">Cell membrane</keyword>
<dbReference type="GO" id="GO:0006865">
    <property type="term" value="P:amino acid transport"/>
    <property type="evidence" value="ECO:0007669"/>
    <property type="project" value="UniProtKB-KW"/>
</dbReference>
<evidence type="ECO:0000256" key="9">
    <source>
        <dbReference type="RuleBase" id="RU363032"/>
    </source>
</evidence>
<feature type="transmembrane region" description="Helical" evidence="9">
    <location>
        <begin position="125"/>
        <end position="144"/>
    </location>
</feature>
<dbReference type="InterPro" id="IPR000515">
    <property type="entry name" value="MetI-like"/>
</dbReference>
<accession>A0A2S5IWU8</accession>
<feature type="domain" description="ABC transmembrane type-1" evidence="10">
    <location>
        <begin position="56"/>
        <end position="250"/>
    </location>
</feature>
<evidence type="ECO:0000256" key="4">
    <source>
        <dbReference type="ARBA" id="ARBA00022475"/>
    </source>
</evidence>
<dbReference type="InterPro" id="IPR035906">
    <property type="entry name" value="MetI-like_sf"/>
</dbReference>
<comment type="subcellular location">
    <subcellularLocation>
        <location evidence="1 9">Cell membrane</location>
        <topology evidence="1 9">Multi-pass membrane protein</topology>
    </subcellularLocation>
</comment>
<dbReference type="InterPro" id="IPR010065">
    <property type="entry name" value="AA_ABC_transptr_permease_3TM"/>
</dbReference>
<dbReference type="PROSITE" id="PS50928">
    <property type="entry name" value="ABC_TM1"/>
    <property type="match status" value="1"/>
</dbReference>
<dbReference type="SUPFAM" id="SSF161098">
    <property type="entry name" value="MetI-like"/>
    <property type="match status" value="1"/>
</dbReference>
<evidence type="ECO:0000313" key="11">
    <source>
        <dbReference type="EMBL" id="PPB49038.1"/>
    </source>
</evidence>
<feature type="transmembrane region" description="Helical" evidence="9">
    <location>
        <begin position="12"/>
        <end position="39"/>
    </location>
</feature>
<evidence type="ECO:0000256" key="6">
    <source>
        <dbReference type="ARBA" id="ARBA00022970"/>
    </source>
</evidence>
<dbReference type="GO" id="GO:0043190">
    <property type="term" value="C:ATP-binding cassette (ABC) transporter complex"/>
    <property type="evidence" value="ECO:0007669"/>
    <property type="project" value="InterPro"/>
</dbReference>
<evidence type="ECO:0000256" key="7">
    <source>
        <dbReference type="ARBA" id="ARBA00022989"/>
    </source>
</evidence>
<dbReference type="OrthoDB" id="9814902at2"/>
<comment type="caution">
    <text evidence="11">The sequence shown here is derived from an EMBL/GenBank/DDBJ whole genome shotgun (WGS) entry which is preliminary data.</text>
</comment>
<keyword evidence="3 9" id="KW-0813">Transport</keyword>
<organism evidence="11 12">
    <name type="scientific">Arthrobacter pityocampae</name>
    <dbReference type="NCBI Taxonomy" id="547334"/>
    <lineage>
        <taxon>Bacteria</taxon>
        <taxon>Bacillati</taxon>
        <taxon>Actinomycetota</taxon>
        <taxon>Actinomycetes</taxon>
        <taxon>Micrococcales</taxon>
        <taxon>Micrococcaceae</taxon>
        <taxon>Arthrobacter</taxon>
    </lineage>
</organism>
<evidence type="ECO:0000256" key="2">
    <source>
        <dbReference type="ARBA" id="ARBA00010072"/>
    </source>
</evidence>
<dbReference type="Pfam" id="PF00528">
    <property type="entry name" value="BPD_transp_1"/>
    <property type="match status" value="1"/>
</dbReference>
<dbReference type="CDD" id="cd06261">
    <property type="entry name" value="TM_PBP2"/>
    <property type="match status" value="1"/>
</dbReference>
<dbReference type="Gene3D" id="1.10.3720.10">
    <property type="entry name" value="MetI-like"/>
    <property type="match status" value="1"/>
</dbReference>
<keyword evidence="5 9" id="KW-0812">Transmembrane</keyword>
<evidence type="ECO:0000256" key="3">
    <source>
        <dbReference type="ARBA" id="ARBA00022448"/>
    </source>
</evidence>
<dbReference type="Proteomes" id="UP000239297">
    <property type="component" value="Unassembled WGS sequence"/>
</dbReference>
<evidence type="ECO:0000256" key="5">
    <source>
        <dbReference type="ARBA" id="ARBA00022692"/>
    </source>
</evidence>
<dbReference type="NCBIfam" id="TIGR01726">
    <property type="entry name" value="HEQRo_perm_3TM"/>
    <property type="match status" value="1"/>
</dbReference>
<gene>
    <name evidence="11" type="ORF">C4K88_09965</name>
</gene>
<feature type="transmembrane region" description="Helical" evidence="9">
    <location>
        <begin position="231"/>
        <end position="251"/>
    </location>
</feature>
<dbReference type="PANTHER" id="PTHR30614">
    <property type="entry name" value="MEMBRANE COMPONENT OF AMINO ACID ABC TRANSPORTER"/>
    <property type="match status" value="1"/>
</dbReference>
<keyword evidence="6" id="KW-0029">Amino-acid transport</keyword>
<reference evidence="11 12" key="1">
    <citation type="journal article" date="2014" name="Int. J. Syst. Evol. Microbiol.">
        <title>Arthrobacter pityocampae sp. nov., isolated from Thaumetopoea pityocampa (Lep., Thaumetopoeidae).</title>
        <authorList>
            <person name="Ince I.A."/>
            <person name="Demirbag Z."/>
            <person name="Kati H."/>
        </authorList>
    </citation>
    <scope>NUCLEOTIDE SEQUENCE [LARGE SCALE GENOMIC DNA]</scope>
    <source>
        <strain evidence="11 12">Tp2</strain>
    </source>
</reference>
<keyword evidence="8 9" id="KW-0472">Membrane</keyword>
<protein>
    <submittedName>
        <fullName evidence="11">ABC transporter permease</fullName>
    </submittedName>
</protein>
<proteinExistence type="inferred from homology"/>
<dbReference type="AlphaFoldDB" id="A0A2S5IWU8"/>
<evidence type="ECO:0000259" key="10">
    <source>
        <dbReference type="PROSITE" id="PS50928"/>
    </source>
</evidence>